<dbReference type="Pfam" id="PF08281">
    <property type="entry name" value="Sigma70_r4_2"/>
    <property type="match status" value="1"/>
</dbReference>
<dbReference type="CDD" id="cd06171">
    <property type="entry name" value="Sigma70_r4"/>
    <property type="match status" value="1"/>
</dbReference>
<evidence type="ECO:0000259" key="6">
    <source>
        <dbReference type="Pfam" id="PF08281"/>
    </source>
</evidence>
<comment type="caution">
    <text evidence="7">The sequence shown here is derived from an EMBL/GenBank/DDBJ whole genome shotgun (WGS) entry which is preliminary data.</text>
</comment>
<organism evidence="7 8">
    <name type="scientific">Pedobacter miscanthi</name>
    <dbReference type="NCBI Taxonomy" id="2259170"/>
    <lineage>
        <taxon>Bacteria</taxon>
        <taxon>Pseudomonadati</taxon>
        <taxon>Bacteroidota</taxon>
        <taxon>Sphingobacteriia</taxon>
        <taxon>Sphingobacteriales</taxon>
        <taxon>Sphingobacteriaceae</taxon>
        <taxon>Pedobacter</taxon>
    </lineage>
</organism>
<name>A0A366L6X6_9SPHI</name>
<dbReference type="NCBIfam" id="TIGR02937">
    <property type="entry name" value="sigma70-ECF"/>
    <property type="match status" value="1"/>
</dbReference>
<dbReference type="PANTHER" id="PTHR43133">
    <property type="entry name" value="RNA POLYMERASE ECF-TYPE SIGMA FACTO"/>
    <property type="match status" value="1"/>
</dbReference>
<dbReference type="OrthoDB" id="1100095at2"/>
<evidence type="ECO:0000256" key="4">
    <source>
        <dbReference type="ARBA" id="ARBA00023163"/>
    </source>
</evidence>
<keyword evidence="8" id="KW-1185">Reference proteome</keyword>
<protein>
    <recommendedName>
        <fullName evidence="9">RNA polymerase sigma-70 factor</fullName>
    </recommendedName>
</protein>
<dbReference type="AlphaFoldDB" id="A0A366L6X6"/>
<accession>A0A366L6X6</accession>
<dbReference type="SUPFAM" id="SSF88659">
    <property type="entry name" value="Sigma3 and sigma4 domains of RNA polymerase sigma factors"/>
    <property type="match status" value="1"/>
</dbReference>
<evidence type="ECO:0000313" key="7">
    <source>
        <dbReference type="EMBL" id="RBQ08892.1"/>
    </source>
</evidence>
<dbReference type="InterPro" id="IPR007627">
    <property type="entry name" value="RNA_pol_sigma70_r2"/>
</dbReference>
<dbReference type="InterPro" id="IPR036388">
    <property type="entry name" value="WH-like_DNA-bd_sf"/>
</dbReference>
<dbReference type="GO" id="GO:0003677">
    <property type="term" value="F:DNA binding"/>
    <property type="evidence" value="ECO:0007669"/>
    <property type="project" value="InterPro"/>
</dbReference>
<dbReference type="InterPro" id="IPR013249">
    <property type="entry name" value="RNA_pol_sigma70_r4_t2"/>
</dbReference>
<sequence length="187" mass="20859">MSETLLSSLQCGSHQAMEEIYRVYWEDVFDAALKKTGDAALAQDITQEIFISLWENRKTINLSASLGAYLHGAVKYKVINYFRSGSLKEQHQAALTALMDEKDTIAADDKLILKELHLEVDAAIALLPEKMQQVFSMSRKQEKSIKEIATELDISVQTVKNQISAALKLLKKSLSYILLIAALIGLT</sequence>
<dbReference type="SUPFAM" id="SSF88946">
    <property type="entry name" value="Sigma2 domain of RNA polymerase sigma factors"/>
    <property type="match status" value="1"/>
</dbReference>
<dbReference type="GO" id="GO:0006352">
    <property type="term" value="P:DNA-templated transcription initiation"/>
    <property type="evidence" value="ECO:0007669"/>
    <property type="project" value="InterPro"/>
</dbReference>
<proteinExistence type="inferred from homology"/>
<evidence type="ECO:0000259" key="5">
    <source>
        <dbReference type="Pfam" id="PF04542"/>
    </source>
</evidence>
<evidence type="ECO:0008006" key="9">
    <source>
        <dbReference type="Google" id="ProtNLM"/>
    </source>
</evidence>
<dbReference type="InterPro" id="IPR014284">
    <property type="entry name" value="RNA_pol_sigma-70_dom"/>
</dbReference>
<evidence type="ECO:0000313" key="8">
    <source>
        <dbReference type="Proteomes" id="UP000252081"/>
    </source>
</evidence>
<evidence type="ECO:0000256" key="2">
    <source>
        <dbReference type="ARBA" id="ARBA00023015"/>
    </source>
</evidence>
<evidence type="ECO:0000256" key="3">
    <source>
        <dbReference type="ARBA" id="ARBA00023082"/>
    </source>
</evidence>
<dbReference type="Pfam" id="PF04542">
    <property type="entry name" value="Sigma70_r2"/>
    <property type="match status" value="1"/>
</dbReference>
<feature type="domain" description="RNA polymerase sigma-70 region 2" evidence="5">
    <location>
        <begin position="21"/>
        <end position="84"/>
    </location>
</feature>
<comment type="similarity">
    <text evidence="1">Belongs to the sigma-70 factor family. ECF subfamily.</text>
</comment>
<reference evidence="7 8" key="1">
    <citation type="submission" date="2018-07" db="EMBL/GenBank/DDBJ databases">
        <title>A draft genome of a endophytic bacteria, a new species of Pedobacter.</title>
        <authorList>
            <person name="Zhang Z.D."/>
            <person name="Chen Z.J."/>
        </authorList>
    </citation>
    <scope>NUCLEOTIDE SEQUENCE [LARGE SCALE GENOMIC DNA]</scope>
    <source>
        <strain evidence="7 8">RS10</strain>
    </source>
</reference>
<dbReference type="Gene3D" id="1.10.1740.10">
    <property type="match status" value="1"/>
</dbReference>
<keyword evidence="3" id="KW-0731">Sigma factor</keyword>
<dbReference type="InterPro" id="IPR013325">
    <property type="entry name" value="RNA_pol_sigma_r2"/>
</dbReference>
<dbReference type="GO" id="GO:0016987">
    <property type="term" value="F:sigma factor activity"/>
    <property type="evidence" value="ECO:0007669"/>
    <property type="project" value="UniProtKB-KW"/>
</dbReference>
<dbReference type="PANTHER" id="PTHR43133:SF46">
    <property type="entry name" value="RNA POLYMERASE SIGMA-70 FACTOR ECF SUBFAMILY"/>
    <property type="match status" value="1"/>
</dbReference>
<evidence type="ECO:0000256" key="1">
    <source>
        <dbReference type="ARBA" id="ARBA00010641"/>
    </source>
</evidence>
<dbReference type="Proteomes" id="UP000252081">
    <property type="component" value="Unassembled WGS sequence"/>
</dbReference>
<dbReference type="InterPro" id="IPR013324">
    <property type="entry name" value="RNA_pol_sigma_r3/r4-like"/>
</dbReference>
<dbReference type="EMBL" id="QNQU01000006">
    <property type="protein sequence ID" value="RBQ08892.1"/>
    <property type="molecule type" value="Genomic_DNA"/>
</dbReference>
<keyword evidence="2" id="KW-0805">Transcription regulation</keyword>
<dbReference type="Gene3D" id="1.10.10.10">
    <property type="entry name" value="Winged helix-like DNA-binding domain superfamily/Winged helix DNA-binding domain"/>
    <property type="match status" value="1"/>
</dbReference>
<feature type="domain" description="RNA polymerase sigma factor 70 region 4 type 2" evidence="6">
    <location>
        <begin position="118"/>
        <end position="170"/>
    </location>
</feature>
<dbReference type="NCBIfam" id="TIGR02985">
    <property type="entry name" value="Sig70_bacteroi1"/>
    <property type="match status" value="1"/>
</dbReference>
<dbReference type="InterPro" id="IPR039425">
    <property type="entry name" value="RNA_pol_sigma-70-like"/>
</dbReference>
<gene>
    <name evidence="7" type="ORF">DRW42_09345</name>
</gene>
<dbReference type="RefSeq" id="WP_113948549.1">
    <property type="nucleotide sequence ID" value="NZ_QNQU01000006.1"/>
</dbReference>
<dbReference type="InterPro" id="IPR014327">
    <property type="entry name" value="RNA_pol_sigma70_bacteroid"/>
</dbReference>
<keyword evidence="4" id="KW-0804">Transcription</keyword>